<gene>
    <name evidence="2" type="ORF">SAMN04488029_2691</name>
</gene>
<dbReference type="Proteomes" id="UP000192472">
    <property type="component" value="Unassembled WGS sequence"/>
</dbReference>
<keyword evidence="1" id="KW-1133">Transmembrane helix</keyword>
<dbReference type="STRING" id="692418.SAMN04488029_2691"/>
<proteinExistence type="predicted"/>
<feature type="transmembrane region" description="Helical" evidence="1">
    <location>
        <begin position="295"/>
        <end position="315"/>
    </location>
</feature>
<dbReference type="RefSeq" id="WP_084373359.1">
    <property type="nucleotide sequence ID" value="NZ_FWYF01000003.1"/>
</dbReference>
<keyword evidence="1" id="KW-0812">Transmembrane</keyword>
<sequence>MTDISVPTNSIIPLLHKLAAKERLTTDKSGVSEVGRRISGKSKSGIKVFLEDADGVEFPFVSNERYLYNLYDNTEKETREVRKVEKEYIDSIAKHLSYHDIASYLVKEGYIDPETSQPIKSKSIDLLIERNPPHPNEWIDKYILGARFVPSLISLSSIPILFSILVLDKYDIPNFSVWMVLIVFITVAYAISGWLSMRGKEFEKKYFFSTSQKGFPTGYLMLYSHNSKYSENQKREYREKVIAYFGLHLKSKKEEGENEAEALQLLHESGTKVKDNVKSNIIRSSNIRYGLIRNLVPSTILAAVISIVELGVGVILKDQLISISSGVLILIFSFSYFQLRFGNTLKQAAEAYAIYLLDEFLSR</sequence>
<feature type="transmembrane region" description="Helical" evidence="1">
    <location>
        <begin position="321"/>
        <end position="339"/>
    </location>
</feature>
<dbReference type="OrthoDB" id="9851524at2"/>
<evidence type="ECO:0000313" key="2">
    <source>
        <dbReference type="EMBL" id="SMD36061.1"/>
    </source>
</evidence>
<dbReference type="AlphaFoldDB" id="A0A1W2GHL3"/>
<accession>A0A1W2GHL3</accession>
<keyword evidence="3" id="KW-1185">Reference proteome</keyword>
<name>A0A1W2GHL3_REIFA</name>
<protein>
    <submittedName>
        <fullName evidence="2">Uncharacterized protein</fullName>
    </submittedName>
</protein>
<feature type="transmembrane region" description="Helical" evidence="1">
    <location>
        <begin position="148"/>
        <end position="166"/>
    </location>
</feature>
<evidence type="ECO:0000313" key="3">
    <source>
        <dbReference type="Proteomes" id="UP000192472"/>
    </source>
</evidence>
<feature type="transmembrane region" description="Helical" evidence="1">
    <location>
        <begin position="178"/>
        <end position="197"/>
    </location>
</feature>
<keyword evidence="1" id="KW-0472">Membrane</keyword>
<dbReference type="EMBL" id="FWYF01000003">
    <property type="protein sequence ID" value="SMD36061.1"/>
    <property type="molecule type" value="Genomic_DNA"/>
</dbReference>
<reference evidence="2 3" key="1">
    <citation type="submission" date="2017-04" db="EMBL/GenBank/DDBJ databases">
        <authorList>
            <person name="Afonso C.L."/>
            <person name="Miller P.J."/>
            <person name="Scott M.A."/>
            <person name="Spackman E."/>
            <person name="Goraichik I."/>
            <person name="Dimitrov K.M."/>
            <person name="Suarez D.L."/>
            <person name="Swayne D.E."/>
        </authorList>
    </citation>
    <scope>NUCLEOTIDE SEQUENCE [LARGE SCALE GENOMIC DNA]</scope>
    <source>
        <strain evidence="2 3">DSM 26133</strain>
    </source>
</reference>
<evidence type="ECO:0000256" key="1">
    <source>
        <dbReference type="SAM" id="Phobius"/>
    </source>
</evidence>
<organism evidence="2 3">
    <name type="scientific">Reichenbachiella faecimaris</name>
    <dbReference type="NCBI Taxonomy" id="692418"/>
    <lineage>
        <taxon>Bacteria</taxon>
        <taxon>Pseudomonadati</taxon>
        <taxon>Bacteroidota</taxon>
        <taxon>Cytophagia</taxon>
        <taxon>Cytophagales</taxon>
        <taxon>Reichenbachiellaceae</taxon>
        <taxon>Reichenbachiella</taxon>
    </lineage>
</organism>